<dbReference type="SMART" id="SM00448">
    <property type="entry name" value="REC"/>
    <property type="match status" value="1"/>
</dbReference>
<dbReference type="Gene3D" id="1.10.287.130">
    <property type="match status" value="1"/>
</dbReference>
<dbReference type="EC" id="2.7.13.3" evidence="2"/>
<dbReference type="InterPro" id="IPR036890">
    <property type="entry name" value="HATPase_C_sf"/>
</dbReference>
<dbReference type="InterPro" id="IPR004358">
    <property type="entry name" value="Sig_transdc_His_kin-like_C"/>
</dbReference>
<dbReference type="CDD" id="cd00156">
    <property type="entry name" value="REC"/>
    <property type="match status" value="1"/>
</dbReference>
<evidence type="ECO:0000313" key="8">
    <source>
        <dbReference type="EMBL" id="ETW96362.1"/>
    </source>
</evidence>
<gene>
    <name evidence="8" type="ORF">ETSY2_46555</name>
</gene>
<dbReference type="GO" id="GO:0005886">
    <property type="term" value="C:plasma membrane"/>
    <property type="evidence" value="ECO:0007669"/>
    <property type="project" value="TreeGrafter"/>
</dbReference>
<evidence type="ECO:0000256" key="1">
    <source>
        <dbReference type="ARBA" id="ARBA00000085"/>
    </source>
</evidence>
<dbReference type="Pfam" id="PF00072">
    <property type="entry name" value="Response_reg"/>
    <property type="match status" value="1"/>
</dbReference>
<evidence type="ECO:0000256" key="2">
    <source>
        <dbReference type="ARBA" id="ARBA00012438"/>
    </source>
</evidence>
<feature type="domain" description="Response regulatory" evidence="7">
    <location>
        <begin position="230"/>
        <end position="346"/>
    </location>
</feature>
<sequence>IRWNVLAVILGFTELTQREVSVGSPAGAHLQHVLNAGHRAKALVRQILAFSRQSDSTREPLSLAQTIQKVYTLMRASLPTTIDMRLRISDETGIVLANQTQLHQVFMNLCSNAEYAMRETGGLLEVAVDTIEADEQPWVRLTVRDTGGGIAPDIIDRIFDPFFTTKDTGEGTGMGLAIVHGIITSCGGTITVESTLGEGTVFTIDLPRLADRVDMTTESASKTLPRGTERILFVDDEEMLVEWGNEMLTHLGYDVVTYTSSLDALQAFQADPQSFDIVVTDQTMPEMTGTSLIEQLRCVRPDVPIILCTGFSHMVNAEKAQALGIEAFVMKPEGTQDLAVTIRRVLDERT</sequence>
<accession>W4LEG1</accession>
<evidence type="ECO:0000256" key="5">
    <source>
        <dbReference type="PROSITE-ProRule" id="PRU00169"/>
    </source>
</evidence>
<dbReference type="InterPro" id="IPR011006">
    <property type="entry name" value="CheY-like_superfamily"/>
</dbReference>
<dbReference type="InterPro" id="IPR005467">
    <property type="entry name" value="His_kinase_dom"/>
</dbReference>
<feature type="non-terminal residue" evidence="8">
    <location>
        <position position="1"/>
    </location>
</feature>
<evidence type="ECO:0000313" key="9">
    <source>
        <dbReference type="Proteomes" id="UP000019140"/>
    </source>
</evidence>
<dbReference type="EMBL" id="AZHX01002192">
    <property type="protein sequence ID" value="ETW96362.1"/>
    <property type="molecule type" value="Genomic_DNA"/>
</dbReference>
<evidence type="ECO:0000256" key="3">
    <source>
        <dbReference type="ARBA" id="ARBA00022679"/>
    </source>
</evidence>
<name>W4LEG1_9BACT</name>
<feature type="modified residue" description="4-aspartylphosphate" evidence="5">
    <location>
        <position position="281"/>
    </location>
</feature>
<dbReference type="PROSITE" id="PS50110">
    <property type="entry name" value="RESPONSE_REGULATORY"/>
    <property type="match status" value="1"/>
</dbReference>
<reference evidence="8 9" key="1">
    <citation type="journal article" date="2014" name="Nature">
        <title>An environmental bacterial taxon with a large and distinct metabolic repertoire.</title>
        <authorList>
            <person name="Wilson M.C."/>
            <person name="Mori T."/>
            <person name="Ruckert C."/>
            <person name="Uria A.R."/>
            <person name="Helf M.J."/>
            <person name="Takada K."/>
            <person name="Gernert C."/>
            <person name="Steffens U.A."/>
            <person name="Heycke N."/>
            <person name="Schmitt S."/>
            <person name="Rinke C."/>
            <person name="Helfrich E.J."/>
            <person name="Brachmann A.O."/>
            <person name="Gurgui C."/>
            <person name="Wakimoto T."/>
            <person name="Kracht M."/>
            <person name="Crusemann M."/>
            <person name="Hentschel U."/>
            <person name="Abe I."/>
            <person name="Matsunaga S."/>
            <person name="Kalinowski J."/>
            <person name="Takeyama H."/>
            <person name="Piel J."/>
        </authorList>
    </citation>
    <scope>NUCLEOTIDE SEQUENCE [LARGE SCALE GENOMIC DNA]</scope>
    <source>
        <strain evidence="9">TSY2</strain>
    </source>
</reference>
<dbReference type="SUPFAM" id="SSF55874">
    <property type="entry name" value="ATPase domain of HSP90 chaperone/DNA topoisomerase II/histidine kinase"/>
    <property type="match status" value="1"/>
</dbReference>
<keyword evidence="4" id="KW-0418">Kinase</keyword>
<keyword evidence="9" id="KW-1185">Reference proteome</keyword>
<dbReference type="InterPro" id="IPR003594">
    <property type="entry name" value="HATPase_dom"/>
</dbReference>
<dbReference type="GO" id="GO:0009927">
    <property type="term" value="F:histidine phosphotransfer kinase activity"/>
    <property type="evidence" value="ECO:0007669"/>
    <property type="project" value="TreeGrafter"/>
</dbReference>
<dbReference type="Pfam" id="PF02518">
    <property type="entry name" value="HATPase_c"/>
    <property type="match status" value="1"/>
</dbReference>
<dbReference type="HOGENOM" id="CLU_791109_0_0_7"/>
<keyword evidence="3" id="KW-0808">Transferase</keyword>
<dbReference type="InterPro" id="IPR001789">
    <property type="entry name" value="Sig_transdc_resp-reg_receiver"/>
</dbReference>
<protein>
    <recommendedName>
        <fullName evidence="2">histidine kinase</fullName>
        <ecNumber evidence="2">2.7.13.3</ecNumber>
    </recommendedName>
</protein>
<evidence type="ECO:0000259" key="7">
    <source>
        <dbReference type="PROSITE" id="PS50110"/>
    </source>
</evidence>
<dbReference type="Gene3D" id="3.30.565.10">
    <property type="entry name" value="Histidine kinase-like ATPase, C-terminal domain"/>
    <property type="match status" value="1"/>
</dbReference>
<dbReference type="AlphaFoldDB" id="W4LEG1"/>
<comment type="catalytic activity">
    <reaction evidence="1">
        <text>ATP + protein L-histidine = ADP + protein N-phospho-L-histidine.</text>
        <dbReference type="EC" id="2.7.13.3"/>
    </reaction>
</comment>
<dbReference type="PROSITE" id="PS50109">
    <property type="entry name" value="HIS_KIN"/>
    <property type="match status" value="1"/>
</dbReference>
<organism evidence="8 9">
    <name type="scientific">Candidatus Entotheonella gemina</name>
    <dbReference type="NCBI Taxonomy" id="1429439"/>
    <lineage>
        <taxon>Bacteria</taxon>
        <taxon>Pseudomonadati</taxon>
        <taxon>Nitrospinota/Tectimicrobiota group</taxon>
        <taxon>Candidatus Tectimicrobiota</taxon>
        <taxon>Candidatus Entotheonellia</taxon>
        <taxon>Candidatus Entotheonellales</taxon>
        <taxon>Candidatus Entotheonellaceae</taxon>
        <taxon>Candidatus Entotheonella</taxon>
    </lineage>
</organism>
<dbReference type="GO" id="GO:0000155">
    <property type="term" value="F:phosphorelay sensor kinase activity"/>
    <property type="evidence" value="ECO:0007669"/>
    <property type="project" value="TreeGrafter"/>
</dbReference>
<keyword evidence="5" id="KW-0597">Phosphoprotein</keyword>
<evidence type="ECO:0000256" key="4">
    <source>
        <dbReference type="ARBA" id="ARBA00022777"/>
    </source>
</evidence>
<feature type="domain" description="Histidine kinase" evidence="6">
    <location>
        <begin position="6"/>
        <end position="210"/>
    </location>
</feature>
<dbReference type="Gene3D" id="3.40.50.2300">
    <property type="match status" value="1"/>
</dbReference>
<dbReference type="SMART" id="SM00387">
    <property type="entry name" value="HATPase_c"/>
    <property type="match status" value="1"/>
</dbReference>
<comment type="caution">
    <text evidence="8">The sequence shown here is derived from an EMBL/GenBank/DDBJ whole genome shotgun (WGS) entry which is preliminary data.</text>
</comment>
<dbReference type="PANTHER" id="PTHR43047:SF72">
    <property type="entry name" value="OSMOSENSING HISTIDINE PROTEIN KINASE SLN1"/>
    <property type="match status" value="1"/>
</dbReference>
<evidence type="ECO:0000259" key="6">
    <source>
        <dbReference type="PROSITE" id="PS50109"/>
    </source>
</evidence>
<dbReference type="Proteomes" id="UP000019140">
    <property type="component" value="Unassembled WGS sequence"/>
</dbReference>
<dbReference type="PANTHER" id="PTHR43047">
    <property type="entry name" value="TWO-COMPONENT HISTIDINE PROTEIN KINASE"/>
    <property type="match status" value="1"/>
</dbReference>
<proteinExistence type="predicted"/>
<dbReference type="PRINTS" id="PR00344">
    <property type="entry name" value="BCTRLSENSOR"/>
</dbReference>
<dbReference type="SUPFAM" id="SSF52172">
    <property type="entry name" value="CheY-like"/>
    <property type="match status" value="1"/>
</dbReference>